<gene>
    <name evidence="3" type="ORF">L210DRAFT_848667</name>
</gene>
<dbReference type="EMBL" id="WHUW01000004">
    <property type="protein sequence ID" value="KAF8447831.1"/>
    <property type="molecule type" value="Genomic_DNA"/>
</dbReference>
<feature type="compositionally biased region" description="Low complexity" evidence="1">
    <location>
        <begin position="316"/>
        <end position="330"/>
    </location>
</feature>
<feature type="region of interest" description="Disordered" evidence="1">
    <location>
        <begin position="291"/>
        <end position="405"/>
    </location>
</feature>
<dbReference type="AlphaFoldDB" id="A0AAD4C3Z6"/>
<feature type="region of interest" description="Disordered" evidence="1">
    <location>
        <begin position="459"/>
        <end position="484"/>
    </location>
</feature>
<evidence type="ECO:0000256" key="1">
    <source>
        <dbReference type="SAM" id="MobiDB-lite"/>
    </source>
</evidence>
<dbReference type="Proteomes" id="UP001194468">
    <property type="component" value="Unassembled WGS sequence"/>
</dbReference>
<dbReference type="SUPFAM" id="SSF47473">
    <property type="entry name" value="EF-hand"/>
    <property type="match status" value="1"/>
</dbReference>
<feature type="compositionally biased region" description="Polar residues" evidence="1">
    <location>
        <begin position="155"/>
        <end position="174"/>
    </location>
</feature>
<feature type="region of interest" description="Disordered" evidence="1">
    <location>
        <begin position="553"/>
        <end position="579"/>
    </location>
</feature>
<protein>
    <recommendedName>
        <fullName evidence="2">EH domain-containing protein</fullName>
    </recommendedName>
</protein>
<feature type="compositionally biased region" description="Low complexity" evidence="1">
    <location>
        <begin position="344"/>
        <end position="385"/>
    </location>
</feature>
<feature type="compositionally biased region" description="Low complexity" evidence="1">
    <location>
        <begin position="17"/>
        <end position="43"/>
    </location>
</feature>
<keyword evidence="4" id="KW-1185">Reference proteome</keyword>
<feature type="domain" description="EH" evidence="2">
    <location>
        <begin position="464"/>
        <end position="560"/>
    </location>
</feature>
<feature type="region of interest" description="Disordered" evidence="1">
    <location>
        <begin position="91"/>
        <end position="209"/>
    </location>
</feature>
<dbReference type="InterPro" id="IPR011992">
    <property type="entry name" value="EF-hand-dom_pair"/>
</dbReference>
<dbReference type="InterPro" id="IPR000261">
    <property type="entry name" value="EH_dom"/>
</dbReference>
<feature type="region of interest" description="Disordered" evidence="1">
    <location>
        <begin position="15"/>
        <end position="43"/>
    </location>
</feature>
<dbReference type="SMART" id="SM00027">
    <property type="entry name" value="EH"/>
    <property type="match status" value="1"/>
</dbReference>
<feature type="compositionally biased region" description="Low complexity" evidence="1">
    <location>
        <begin position="116"/>
        <end position="128"/>
    </location>
</feature>
<evidence type="ECO:0000259" key="2">
    <source>
        <dbReference type="SMART" id="SM00027"/>
    </source>
</evidence>
<dbReference type="Pfam" id="PF12763">
    <property type="entry name" value="EH"/>
    <property type="match status" value="1"/>
</dbReference>
<name>A0AAD4C3Z6_BOLED</name>
<feature type="compositionally biased region" description="Polar residues" evidence="1">
    <location>
        <begin position="129"/>
        <end position="140"/>
    </location>
</feature>
<evidence type="ECO:0000313" key="4">
    <source>
        <dbReference type="Proteomes" id="UP001194468"/>
    </source>
</evidence>
<sequence>MPSASLQSRIQAFEALSSSSSHRMSTTANTNSTPSSSLLESPISPTASLLHPISPFVAPAASNKSRSPSPSLVSQTSLIDLKDWIVEDGPVEPPSALRHTRTAGIGRLNGIRESSRTPSPSSRKPTPTHGASNSSTTLISFESPPRPQPPLPPRSNTVDRVSTQRSVSAGSETGATLRPPGRSDTLTIEHTYPPGAHKFGAGRVGHAPASSISSFHSVSLSSDGSNVEIHGPKISNKPPSFTFEADNTTTDVDTASITESFENVSASSATSPSTAIPFDWEQGIITKAKTSPKHETPFLPRPATKVVPVVPPKPLARSISASSSSTATSAKTRRPPPPPPPYQPRTRPSSSRASVVSTSASTSDRSSILSNVTTTSRTSISTRNSAQSGGSVKSSPLLRPTPVPLAAQSRYESLFDSAVRGRRKAEKKVQKTKLLSPPPLSVKKGRQAAGWRSLSVDLTTTPEDHPVLSSEKGVEDKEEEEPFSVAPEEKLNGRIVKHVWSASRLDRQKLRNIWNDCDPQCTGSVDRDAFVRGMWRIDEELRRAQLARRTSALTAASSQRIPHRPLLPPRPQGATRLLI</sequence>
<reference evidence="3" key="1">
    <citation type="submission" date="2019-10" db="EMBL/GenBank/DDBJ databases">
        <authorList>
            <consortium name="DOE Joint Genome Institute"/>
            <person name="Kuo A."/>
            <person name="Miyauchi S."/>
            <person name="Kiss E."/>
            <person name="Drula E."/>
            <person name="Kohler A."/>
            <person name="Sanchez-Garcia M."/>
            <person name="Andreopoulos B."/>
            <person name="Barry K.W."/>
            <person name="Bonito G."/>
            <person name="Buee M."/>
            <person name="Carver A."/>
            <person name="Chen C."/>
            <person name="Cichocki N."/>
            <person name="Clum A."/>
            <person name="Culley D."/>
            <person name="Crous P.W."/>
            <person name="Fauchery L."/>
            <person name="Girlanda M."/>
            <person name="Hayes R."/>
            <person name="Keri Z."/>
            <person name="LaButti K."/>
            <person name="Lipzen A."/>
            <person name="Lombard V."/>
            <person name="Magnuson J."/>
            <person name="Maillard F."/>
            <person name="Morin E."/>
            <person name="Murat C."/>
            <person name="Nolan M."/>
            <person name="Ohm R."/>
            <person name="Pangilinan J."/>
            <person name="Pereira M."/>
            <person name="Perotto S."/>
            <person name="Peter M."/>
            <person name="Riley R."/>
            <person name="Sitrit Y."/>
            <person name="Stielow B."/>
            <person name="Szollosi G."/>
            <person name="Zifcakova L."/>
            <person name="Stursova M."/>
            <person name="Spatafora J.W."/>
            <person name="Tedersoo L."/>
            <person name="Vaario L.-M."/>
            <person name="Yamada A."/>
            <person name="Yan M."/>
            <person name="Wang P."/>
            <person name="Xu J."/>
            <person name="Bruns T."/>
            <person name="Baldrian P."/>
            <person name="Vilgalys R."/>
            <person name="Henrissat B."/>
            <person name="Grigoriev I.V."/>
            <person name="Hibbett D."/>
            <person name="Nagy L.G."/>
            <person name="Martin F.M."/>
        </authorList>
    </citation>
    <scope>NUCLEOTIDE SEQUENCE</scope>
    <source>
        <strain evidence="3">BED1</strain>
    </source>
</reference>
<dbReference type="Gene3D" id="1.10.238.10">
    <property type="entry name" value="EF-hand"/>
    <property type="match status" value="1"/>
</dbReference>
<accession>A0AAD4C3Z6</accession>
<comment type="caution">
    <text evidence="3">The sequence shown here is derived from an EMBL/GenBank/DDBJ whole genome shotgun (WGS) entry which is preliminary data.</text>
</comment>
<feature type="compositionally biased region" description="Pro residues" evidence="1">
    <location>
        <begin position="144"/>
        <end position="153"/>
    </location>
</feature>
<proteinExistence type="predicted"/>
<reference evidence="3" key="2">
    <citation type="journal article" date="2020" name="Nat. Commun.">
        <title>Large-scale genome sequencing of mycorrhizal fungi provides insights into the early evolution of symbiotic traits.</title>
        <authorList>
            <person name="Miyauchi S."/>
            <person name="Kiss E."/>
            <person name="Kuo A."/>
            <person name="Drula E."/>
            <person name="Kohler A."/>
            <person name="Sanchez-Garcia M."/>
            <person name="Morin E."/>
            <person name="Andreopoulos B."/>
            <person name="Barry K.W."/>
            <person name="Bonito G."/>
            <person name="Buee M."/>
            <person name="Carver A."/>
            <person name="Chen C."/>
            <person name="Cichocki N."/>
            <person name="Clum A."/>
            <person name="Culley D."/>
            <person name="Crous P.W."/>
            <person name="Fauchery L."/>
            <person name="Girlanda M."/>
            <person name="Hayes R.D."/>
            <person name="Keri Z."/>
            <person name="LaButti K."/>
            <person name="Lipzen A."/>
            <person name="Lombard V."/>
            <person name="Magnuson J."/>
            <person name="Maillard F."/>
            <person name="Murat C."/>
            <person name="Nolan M."/>
            <person name="Ohm R.A."/>
            <person name="Pangilinan J."/>
            <person name="Pereira M.F."/>
            <person name="Perotto S."/>
            <person name="Peter M."/>
            <person name="Pfister S."/>
            <person name="Riley R."/>
            <person name="Sitrit Y."/>
            <person name="Stielow J.B."/>
            <person name="Szollosi G."/>
            <person name="Zifcakova L."/>
            <person name="Stursova M."/>
            <person name="Spatafora J.W."/>
            <person name="Tedersoo L."/>
            <person name="Vaario L.M."/>
            <person name="Yamada A."/>
            <person name="Yan M."/>
            <person name="Wang P."/>
            <person name="Xu J."/>
            <person name="Bruns T."/>
            <person name="Baldrian P."/>
            <person name="Vilgalys R."/>
            <person name="Dunand C."/>
            <person name="Henrissat B."/>
            <person name="Grigoriev I.V."/>
            <person name="Hibbett D."/>
            <person name="Nagy L.G."/>
            <person name="Martin F.M."/>
        </authorList>
    </citation>
    <scope>NUCLEOTIDE SEQUENCE</scope>
    <source>
        <strain evidence="3">BED1</strain>
    </source>
</reference>
<organism evidence="3 4">
    <name type="scientific">Boletus edulis BED1</name>
    <dbReference type="NCBI Taxonomy" id="1328754"/>
    <lineage>
        <taxon>Eukaryota</taxon>
        <taxon>Fungi</taxon>
        <taxon>Dikarya</taxon>
        <taxon>Basidiomycota</taxon>
        <taxon>Agaricomycotina</taxon>
        <taxon>Agaricomycetes</taxon>
        <taxon>Agaricomycetidae</taxon>
        <taxon>Boletales</taxon>
        <taxon>Boletineae</taxon>
        <taxon>Boletaceae</taxon>
        <taxon>Boletoideae</taxon>
        <taxon>Boletus</taxon>
    </lineage>
</organism>
<evidence type="ECO:0000313" key="3">
    <source>
        <dbReference type="EMBL" id="KAF8447831.1"/>
    </source>
</evidence>
<feature type="region of interest" description="Disordered" evidence="1">
    <location>
        <begin position="418"/>
        <end position="447"/>
    </location>
</feature>